<evidence type="ECO:0000256" key="1">
    <source>
        <dbReference type="ARBA" id="ARBA00000085"/>
    </source>
</evidence>
<dbReference type="SUPFAM" id="SSF55874">
    <property type="entry name" value="ATPase domain of HSP90 chaperone/DNA topoisomerase II/histidine kinase"/>
    <property type="match status" value="1"/>
</dbReference>
<comment type="subcellular location">
    <subcellularLocation>
        <location evidence="2">Membrane</location>
        <topology evidence="2">Multi-pass membrane protein</topology>
    </subcellularLocation>
</comment>
<accession>A0A4Q7LRL1</accession>
<dbReference type="AlphaFoldDB" id="A0A4Q7LRL1"/>
<evidence type="ECO:0000256" key="2">
    <source>
        <dbReference type="ARBA" id="ARBA00004141"/>
    </source>
</evidence>
<dbReference type="SMART" id="SM00388">
    <property type="entry name" value="HisKA"/>
    <property type="match status" value="1"/>
</dbReference>
<evidence type="ECO:0000256" key="10">
    <source>
        <dbReference type="ARBA" id="ARBA00022989"/>
    </source>
</evidence>
<keyword evidence="4" id="KW-0597">Phosphoprotein</keyword>
<dbReference type="PROSITE" id="PS50109">
    <property type="entry name" value="HIS_KIN"/>
    <property type="match status" value="1"/>
</dbReference>
<name>A0A4Q7LRL1_9BURK</name>
<keyword evidence="11" id="KW-0902">Two-component regulatory system</keyword>
<evidence type="ECO:0000256" key="8">
    <source>
        <dbReference type="ARBA" id="ARBA00022777"/>
    </source>
</evidence>
<evidence type="ECO:0000256" key="6">
    <source>
        <dbReference type="ARBA" id="ARBA00022692"/>
    </source>
</evidence>
<keyword evidence="7" id="KW-0547">Nucleotide-binding</keyword>
<comment type="caution">
    <text evidence="14">The sequence shown here is derived from an EMBL/GenBank/DDBJ whole genome shotgun (WGS) entry which is preliminary data.</text>
</comment>
<dbReference type="Pfam" id="PF02518">
    <property type="entry name" value="HATPase_c"/>
    <property type="match status" value="1"/>
</dbReference>
<evidence type="ECO:0000256" key="5">
    <source>
        <dbReference type="ARBA" id="ARBA00022679"/>
    </source>
</evidence>
<protein>
    <recommendedName>
        <fullName evidence="3">histidine kinase</fullName>
        <ecNumber evidence="3">2.7.13.3</ecNumber>
    </recommendedName>
</protein>
<comment type="catalytic activity">
    <reaction evidence="1">
        <text>ATP + protein L-histidine = ADP + protein N-phospho-L-histidine.</text>
        <dbReference type="EC" id="2.7.13.3"/>
    </reaction>
</comment>
<keyword evidence="6 12" id="KW-0812">Transmembrane</keyword>
<evidence type="ECO:0000256" key="4">
    <source>
        <dbReference type="ARBA" id="ARBA00022553"/>
    </source>
</evidence>
<gene>
    <name evidence="14" type="ORF">EV685_1322</name>
</gene>
<dbReference type="PANTHER" id="PTHR45436">
    <property type="entry name" value="SENSOR HISTIDINE KINASE YKOH"/>
    <property type="match status" value="1"/>
</dbReference>
<dbReference type="InterPro" id="IPR036890">
    <property type="entry name" value="HATPase_C_sf"/>
</dbReference>
<dbReference type="InterPro" id="IPR003661">
    <property type="entry name" value="HisK_dim/P_dom"/>
</dbReference>
<proteinExistence type="predicted"/>
<dbReference type="EMBL" id="SGWV01000008">
    <property type="protein sequence ID" value="RZS56767.1"/>
    <property type="molecule type" value="Genomic_DNA"/>
</dbReference>
<dbReference type="EC" id="2.7.13.3" evidence="3"/>
<dbReference type="GO" id="GO:0000155">
    <property type="term" value="F:phosphorelay sensor kinase activity"/>
    <property type="evidence" value="ECO:0007669"/>
    <property type="project" value="InterPro"/>
</dbReference>
<evidence type="ECO:0000313" key="14">
    <source>
        <dbReference type="EMBL" id="RZS56767.1"/>
    </source>
</evidence>
<dbReference type="SMART" id="SM00387">
    <property type="entry name" value="HATPase_c"/>
    <property type="match status" value="1"/>
</dbReference>
<dbReference type="InterPro" id="IPR036097">
    <property type="entry name" value="HisK_dim/P_sf"/>
</dbReference>
<keyword evidence="12" id="KW-0472">Membrane</keyword>
<dbReference type="SUPFAM" id="SSF47384">
    <property type="entry name" value="Homodimeric domain of signal transducing histidine kinase"/>
    <property type="match status" value="1"/>
</dbReference>
<dbReference type="PANTHER" id="PTHR45436:SF14">
    <property type="entry name" value="SENSOR PROTEIN QSEC"/>
    <property type="match status" value="1"/>
</dbReference>
<evidence type="ECO:0000256" key="3">
    <source>
        <dbReference type="ARBA" id="ARBA00012438"/>
    </source>
</evidence>
<dbReference type="RefSeq" id="WP_242615463.1">
    <property type="nucleotide sequence ID" value="NZ_SGWV01000008.1"/>
</dbReference>
<reference evidence="14 15" key="1">
    <citation type="submission" date="2019-02" db="EMBL/GenBank/DDBJ databases">
        <title>Genomic Encyclopedia of Type Strains, Phase IV (KMG-IV): sequencing the most valuable type-strain genomes for metagenomic binning, comparative biology and taxonomic classification.</title>
        <authorList>
            <person name="Goeker M."/>
        </authorList>
    </citation>
    <scope>NUCLEOTIDE SEQUENCE [LARGE SCALE GENOMIC DNA]</scope>
    <source>
        <strain evidence="14 15">DSM 10617</strain>
    </source>
</reference>
<evidence type="ECO:0000256" key="12">
    <source>
        <dbReference type="SAM" id="Phobius"/>
    </source>
</evidence>
<dbReference type="Pfam" id="PF00512">
    <property type="entry name" value="HisKA"/>
    <property type="match status" value="1"/>
</dbReference>
<keyword evidence="8 14" id="KW-0418">Kinase</keyword>
<dbReference type="GO" id="GO:0005886">
    <property type="term" value="C:plasma membrane"/>
    <property type="evidence" value="ECO:0007669"/>
    <property type="project" value="TreeGrafter"/>
</dbReference>
<dbReference type="InterPro" id="IPR003594">
    <property type="entry name" value="HATPase_dom"/>
</dbReference>
<dbReference type="CDD" id="cd00075">
    <property type="entry name" value="HATPase"/>
    <property type="match status" value="1"/>
</dbReference>
<dbReference type="CDD" id="cd00082">
    <property type="entry name" value="HisKA"/>
    <property type="match status" value="1"/>
</dbReference>
<keyword evidence="15" id="KW-1185">Reference proteome</keyword>
<dbReference type="InterPro" id="IPR005467">
    <property type="entry name" value="His_kinase_dom"/>
</dbReference>
<dbReference type="Proteomes" id="UP000293433">
    <property type="component" value="Unassembled WGS sequence"/>
</dbReference>
<sequence length="457" mass="48936">MSRAAPASIATRITRAMAAWSVVWLLLVTLAVLMSVRHEVDELLDDAMLASSEVLTAMLSSPAARSLGGAVDGMSPPSFLPSETRYAWQLVNRDGRVDLRSNGAPESAWLATPTAGYTDLPDWHVHGAAVPATGQMLYVAQTQDERREALIDLALGAALATLCVALLAWFTLHAMVLRELAPLARLSQRLSELDPVRLERQLGPPERAELVPVHQALDLMGRRLARRLAQERVFSAHAAHALRTPLAGMDVQLAMAVREAPASLQTRLSRVREAGSRMQRMVATLLLLFRADGVDATALRLQTLDVAGLLARWPIEGLVLQVQPGLQVRADADLLAAALLNLIDNALRHGGHTVRVEAPQPDCLRISDDGPGVLPAQRQRLALWLARLDDDELGGPLAHREGGDAGPSFQAEGTGLGLQMAQLVARAHGGSLDLPDLGAGFVVDLHWPMAVPPSGGG</sequence>
<evidence type="ECO:0000256" key="7">
    <source>
        <dbReference type="ARBA" id="ARBA00022741"/>
    </source>
</evidence>
<feature type="domain" description="Histidine kinase" evidence="13">
    <location>
        <begin position="237"/>
        <end position="451"/>
    </location>
</feature>
<dbReference type="Gene3D" id="3.30.565.10">
    <property type="entry name" value="Histidine kinase-like ATPase, C-terminal domain"/>
    <property type="match status" value="1"/>
</dbReference>
<organism evidence="14 15">
    <name type="scientific">Sphaerotilus mobilis</name>
    <dbReference type="NCBI Taxonomy" id="47994"/>
    <lineage>
        <taxon>Bacteria</taxon>
        <taxon>Pseudomonadati</taxon>
        <taxon>Pseudomonadota</taxon>
        <taxon>Betaproteobacteria</taxon>
        <taxon>Burkholderiales</taxon>
        <taxon>Sphaerotilaceae</taxon>
        <taxon>Sphaerotilus</taxon>
    </lineage>
</organism>
<evidence type="ECO:0000313" key="15">
    <source>
        <dbReference type="Proteomes" id="UP000293433"/>
    </source>
</evidence>
<keyword evidence="9" id="KW-0067">ATP-binding</keyword>
<evidence type="ECO:0000259" key="13">
    <source>
        <dbReference type="PROSITE" id="PS50109"/>
    </source>
</evidence>
<keyword evidence="5" id="KW-0808">Transferase</keyword>
<keyword evidence="10 12" id="KW-1133">Transmembrane helix</keyword>
<evidence type="ECO:0000256" key="9">
    <source>
        <dbReference type="ARBA" id="ARBA00022840"/>
    </source>
</evidence>
<feature type="transmembrane region" description="Helical" evidence="12">
    <location>
        <begin position="153"/>
        <end position="177"/>
    </location>
</feature>
<evidence type="ECO:0000256" key="11">
    <source>
        <dbReference type="ARBA" id="ARBA00023012"/>
    </source>
</evidence>
<dbReference type="Gene3D" id="1.10.287.130">
    <property type="match status" value="1"/>
</dbReference>
<dbReference type="GO" id="GO:0005524">
    <property type="term" value="F:ATP binding"/>
    <property type="evidence" value="ECO:0007669"/>
    <property type="project" value="UniProtKB-KW"/>
</dbReference>
<dbReference type="InterPro" id="IPR050428">
    <property type="entry name" value="TCS_sensor_his_kinase"/>
</dbReference>